<feature type="compositionally biased region" description="Basic residues" evidence="1">
    <location>
        <begin position="145"/>
        <end position="154"/>
    </location>
</feature>
<reference evidence="2 3" key="1">
    <citation type="journal article" date="2021" name="Comput. Struct. Biotechnol. J.">
        <title>De novo genome assembly of the potent medicinal plant Rehmannia glutinosa using nanopore technology.</title>
        <authorList>
            <person name="Ma L."/>
            <person name="Dong C."/>
            <person name="Song C."/>
            <person name="Wang X."/>
            <person name="Zheng X."/>
            <person name="Niu Y."/>
            <person name="Chen S."/>
            <person name="Feng W."/>
        </authorList>
    </citation>
    <scope>NUCLEOTIDE SEQUENCE [LARGE SCALE GENOMIC DNA]</scope>
    <source>
        <strain evidence="2">DH-2019</strain>
    </source>
</reference>
<feature type="region of interest" description="Disordered" evidence="1">
    <location>
        <begin position="129"/>
        <end position="176"/>
    </location>
</feature>
<dbReference type="EMBL" id="JABTTQ020001209">
    <property type="protein sequence ID" value="KAK6133622.1"/>
    <property type="molecule type" value="Genomic_DNA"/>
</dbReference>
<comment type="caution">
    <text evidence="2">The sequence shown here is derived from an EMBL/GenBank/DDBJ whole genome shotgun (WGS) entry which is preliminary data.</text>
</comment>
<proteinExistence type="predicted"/>
<organism evidence="2 3">
    <name type="scientific">Rehmannia glutinosa</name>
    <name type="common">Chinese foxglove</name>
    <dbReference type="NCBI Taxonomy" id="99300"/>
    <lineage>
        <taxon>Eukaryota</taxon>
        <taxon>Viridiplantae</taxon>
        <taxon>Streptophyta</taxon>
        <taxon>Embryophyta</taxon>
        <taxon>Tracheophyta</taxon>
        <taxon>Spermatophyta</taxon>
        <taxon>Magnoliopsida</taxon>
        <taxon>eudicotyledons</taxon>
        <taxon>Gunneridae</taxon>
        <taxon>Pentapetalae</taxon>
        <taxon>asterids</taxon>
        <taxon>lamiids</taxon>
        <taxon>Lamiales</taxon>
        <taxon>Orobanchaceae</taxon>
        <taxon>Rehmannieae</taxon>
        <taxon>Rehmannia</taxon>
    </lineage>
</organism>
<dbReference type="PANTHER" id="PTHR33095">
    <property type="entry name" value="OS07G0619500 PROTEIN"/>
    <property type="match status" value="1"/>
</dbReference>
<gene>
    <name evidence="2" type="ORF">DH2020_032652</name>
</gene>
<dbReference type="InterPro" id="IPR012442">
    <property type="entry name" value="DUF1645_plant"/>
</dbReference>
<protein>
    <submittedName>
        <fullName evidence="2">Uncharacterized protein</fullName>
    </submittedName>
</protein>
<evidence type="ECO:0000256" key="1">
    <source>
        <dbReference type="SAM" id="MobiDB-lite"/>
    </source>
</evidence>
<dbReference type="Pfam" id="PF07816">
    <property type="entry name" value="DUF1645"/>
    <property type="match status" value="1"/>
</dbReference>
<dbReference type="PANTHER" id="PTHR33095:SF114">
    <property type="entry name" value="DUF1645 FAMILY PROTEIN"/>
    <property type="match status" value="1"/>
</dbReference>
<dbReference type="Proteomes" id="UP001318860">
    <property type="component" value="Unassembled WGS sequence"/>
</dbReference>
<sequence>MAKQSIWDAFVNGQIKPVFQLFDRDLQFSGDGSISLPMRPPVKKLFVETTEDNGGMTSSSAGDDEIVGPYCEWSSRKAVEAAPAEVCKKSNSTGFSRIWRFKEFVGRCNSDGRDAFVFLNNAPPRAAAPAVAEKSEKTESTVKVNSRKGKKKGTKTAPLSAHEAYMRSKAKEEERRRSYLPYRPELMGFFTNVNGGLTKNVHPF</sequence>
<evidence type="ECO:0000313" key="3">
    <source>
        <dbReference type="Proteomes" id="UP001318860"/>
    </source>
</evidence>
<evidence type="ECO:0000313" key="2">
    <source>
        <dbReference type="EMBL" id="KAK6133622.1"/>
    </source>
</evidence>
<feature type="compositionally biased region" description="Basic and acidic residues" evidence="1">
    <location>
        <begin position="164"/>
        <end position="176"/>
    </location>
</feature>
<name>A0ABR0VEL3_REHGL</name>
<accession>A0ABR0VEL3</accession>
<keyword evidence="3" id="KW-1185">Reference proteome</keyword>